<feature type="transmembrane region" description="Helical" evidence="9">
    <location>
        <begin position="607"/>
        <end position="636"/>
    </location>
</feature>
<evidence type="ECO:0000256" key="4">
    <source>
        <dbReference type="ARBA" id="ARBA00022989"/>
    </source>
</evidence>
<keyword evidence="7" id="KW-0175">Coiled coil</keyword>
<feature type="transmembrane region" description="Helical" evidence="9">
    <location>
        <begin position="1018"/>
        <end position="1040"/>
    </location>
</feature>
<feature type="domain" description="ABC3 transporter permease C-terminal" evidence="10">
    <location>
        <begin position="974"/>
        <end position="1083"/>
    </location>
</feature>
<feature type="domain" description="ABC3 transporter permease C-terminal" evidence="10">
    <location>
        <begin position="561"/>
        <end position="683"/>
    </location>
</feature>
<dbReference type="InterPro" id="IPR025857">
    <property type="entry name" value="MacB_PCD"/>
</dbReference>
<evidence type="ECO:0000313" key="13">
    <source>
        <dbReference type="Proteomes" id="UP000054078"/>
    </source>
</evidence>
<feature type="transmembrane region" description="Helical" evidence="9">
    <location>
        <begin position="656"/>
        <end position="681"/>
    </location>
</feature>
<sequence length="1100" mass="117370">MGRFLAITGIVALGCGFLAGLQMSGRDMRLAADRWFDGCKLYDLRLVSTKGFSEKDVERVSSTEGVTAVMPSSSTDVMARVGNEQMAVRITSLDADAAQAATSTSDETVESSDNSYLNRVHLTAGRWPQSADECLLDGDAATPGLEVGDTVEVLYGTDDLDGTLSVRTFTVVGLMSSPSYPYTGTFGTTTLGDGSVKQVAYVLPSAFSDDYPWTTLYLSVDGADAAVSGSSFYEDAISPTEEALSARLDELAQARLDDLRQDAQAKVDDAQAQLDQERADAESQLADAKSQLDDAAQQIASGEEEIASGRAQLEDGRAQLEQKRAEAASQLQDAQDQIDANQATLDQQRQELETSTSALLAQTGASSLDEAASSLFAQKEQASAGIDALEQQISALEALGDAADQATLEALRAQLAAAQTSLDQVNQALVGVEQLSSAQAQLTDTQSQLDAANAQLDQQRASAEAELAAAQATLDQNEAQLAQAEDQLADAKASYEEGLANYQEQEADVQSQLDDAQAKIDDAQAQVDALEKPDVYLLDRTQDEGVETYMQDTRRMDGIANVFPVFFFLVAALVALTTMTRMVEDDRVLIGTLKALGYSKGRIASRYLVYAAIASVGGAVLGITVLSQALPAIIMASYGVIYAVPAMAWPLPVDPAVALVSGGVGVGVTLVATWGAVVSSLRETPAQLMLPLAPKPGKRILLEGIRPLWNRLSFSWKVTCRNMFRYKRRLAMTVAGVAGCTALLLVGFGLHDAIWDIIDCQYGPIVRYDTTVGLKDGATDEDMAAVEDILASTGQVTREDRVQEVTMHAGASSGTTDTLRVSVVVPQDASTFEGAVTLRSRTTHEEIPFDNDSVVITEKLATRLGIGVGDTVVLRDVDEVGNATGEGHALTVTGICENYVGNYVYVGPDAWTKVDASEPSFSTVLVATTLDADGRTALSEALHDEGAVSTVAFSSETIELYRSMLSVVDAVVVVLVVSAAALAFIVLYNLTNINVAERVREIASLRVLGFTRREVHAYIFREIVITAAIGDAVGLLLGTWLENFVVTTAEVDYVMFGRTIHATSYGFAFALTMGFTLLVMLAMRRHLDAVDMVESLKSVD</sequence>
<dbReference type="Proteomes" id="UP000054078">
    <property type="component" value="Unassembled WGS sequence"/>
</dbReference>
<dbReference type="Pfam" id="PF02687">
    <property type="entry name" value="FtsX"/>
    <property type="match status" value="2"/>
</dbReference>
<keyword evidence="3 9" id="KW-0812">Transmembrane</keyword>
<dbReference type="OrthoDB" id="5137249at2"/>
<proteinExistence type="inferred from homology"/>
<feature type="domain" description="MacB-like periplasmic core" evidence="11">
    <location>
        <begin position="10"/>
        <end position="220"/>
    </location>
</feature>
<feature type="compositionally biased region" description="Basic and acidic residues" evidence="8">
    <location>
        <begin position="267"/>
        <end position="281"/>
    </location>
</feature>
<organism evidence="12 13">
    <name type="scientific">Tractidigestivibacter scatoligenes</name>
    <name type="common">Olsenella scatoligenes</name>
    <dbReference type="NCBI Taxonomy" id="1299998"/>
    <lineage>
        <taxon>Bacteria</taxon>
        <taxon>Bacillati</taxon>
        <taxon>Actinomycetota</taxon>
        <taxon>Coriobacteriia</taxon>
        <taxon>Coriobacteriales</taxon>
        <taxon>Atopobiaceae</taxon>
        <taxon>Tractidigestivibacter</taxon>
    </lineage>
</organism>
<evidence type="ECO:0000256" key="1">
    <source>
        <dbReference type="ARBA" id="ARBA00004651"/>
    </source>
</evidence>
<feature type="region of interest" description="Disordered" evidence="8">
    <location>
        <begin position="267"/>
        <end position="298"/>
    </location>
</feature>
<dbReference type="PANTHER" id="PTHR30287:SF1">
    <property type="entry name" value="INNER MEMBRANE PROTEIN"/>
    <property type="match status" value="1"/>
</dbReference>
<accession>A0A100YXK9</accession>
<dbReference type="GO" id="GO:0005886">
    <property type="term" value="C:plasma membrane"/>
    <property type="evidence" value="ECO:0007669"/>
    <property type="project" value="UniProtKB-SubCell"/>
</dbReference>
<evidence type="ECO:0000256" key="7">
    <source>
        <dbReference type="SAM" id="Coils"/>
    </source>
</evidence>
<feature type="compositionally biased region" description="Basic and acidic residues" evidence="8">
    <location>
        <begin position="316"/>
        <end position="326"/>
    </location>
</feature>
<name>A0A100YXK9_TRASO</name>
<feature type="transmembrane region" description="Helical" evidence="9">
    <location>
        <begin position="730"/>
        <end position="750"/>
    </location>
</feature>
<feature type="coiled-coil region" evidence="7">
    <location>
        <begin position="379"/>
        <end position="533"/>
    </location>
</feature>
<evidence type="ECO:0000259" key="10">
    <source>
        <dbReference type="Pfam" id="PF02687"/>
    </source>
</evidence>
<gene>
    <name evidence="12" type="ORF">AUL39_04450</name>
</gene>
<evidence type="ECO:0000256" key="5">
    <source>
        <dbReference type="ARBA" id="ARBA00023136"/>
    </source>
</evidence>
<dbReference type="PROSITE" id="PS51257">
    <property type="entry name" value="PROKAR_LIPOPROTEIN"/>
    <property type="match status" value="1"/>
</dbReference>
<comment type="similarity">
    <text evidence="6">Belongs to the ABC-4 integral membrane protein family.</text>
</comment>
<dbReference type="PANTHER" id="PTHR30287">
    <property type="entry name" value="MEMBRANE COMPONENT OF PREDICTED ABC SUPERFAMILY METABOLITE UPTAKE TRANSPORTER"/>
    <property type="match status" value="1"/>
</dbReference>
<dbReference type="InterPro" id="IPR038766">
    <property type="entry name" value="Membrane_comp_ABC_pdt"/>
</dbReference>
<dbReference type="Pfam" id="PF12704">
    <property type="entry name" value="MacB_PCD"/>
    <property type="match status" value="2"/>
</dbReference>
<feature type="transmembrane region" description="Helical" evidence="9">
    <location>
        <begin position="970"/>
        <end position="990"/>
    </location>
</feature>
<keyword evidence="2" id="KW-1003">Cell membrane</keyword>
<evidence type="ECO:0000256" key="3">
    <source>
        <dbReference type="ARBA" id="ARBA00022692"/>
    </source>
</evidence>
<feature type="region of interest" description="Disordered" evidence="8">
    <location>
        <begin position="316"/>
        <end position="336"/>
    </location>
</feature>
<keyword evidence="4 9" id="KW-1133">Transmembrane helix</keyword>
<feature type="compositionally biased region" description="Low complexity" evidence="8">
    <location>
        <begin position="327"/>
        <end position="336"/>
    </location>
</feature>
<protein>
    <submittedName>
        <fullName evidence="12">Uncharacterized protein</fullName>
    </submittedName>
</protein>
<feature type="transmembrane region" description="Helical" evidence="9">
    <location>
        <begin position="1060"/>
        <end position="1082"/>
    </location>
</feature>
<evidence type="ECO:0000259" key="11">
    <source>
        <dbReference type="Pfam" id="PF12704"/>
    </source>
</evidence>
<reference evidence="12 13" key="1">
    <citation type="submission" date="2015-12" db="EMBL/GenBank/DDBJ databases">
        <title>Draft Genome Sequence of Olsenella scatoligenes SK9K4T; a Producer of 3-Methylindole- (skatole) and 4-Methylphenol- (p-cresol) Isolated from Pig Feces.</title>
        <authorList>
            <person name="Li X."/>
            <person name="Borg B."/>
            <person name="Canibe N."/>
        </authorList>
    </citation>
    <scope>NUCLEOTIDE SEQUENCE [LARGE SCALE GENOMIC DNA]</scope>
    <source>
        <strain evidence="12 13">SK9K4</strain>
    </source>
</reference>
<evidence type="ECO:0000256" key="2">
    <source>
        <dbReference type="ARBA" id="ARBA00022475"/>
    </source>
</evidence>
<evidence type="ECO:0000256" key="6">
    <source>
        <dbReference type="ARBA" id="ARBA00038076"/>
    </source>
</evidence>
<dbReference type="EMBL" id="LOJF01000001">
    <property type="protein sequence ID" value="KUH59556.1"/>
    <property type="molecule type" value="Genomic_DNA"/>
</dbReference>
<dbReference type="InterPro" id="IPR003838">
    <property type="entry name" value="ABC3_permease_C"/>
</dbReference>
<dbReference type="Gene3D" id="1.10.287.1490">
    <property type="match status" value="1"/>
</dbReference>
<dbReference type="STRING" id="1299998.AUL39_04450"/>
<comment type="caution">
    <text evidence="12">The sequence shown here is derived from an EMBL/GenBank/DDBJ whole genome shotgun (WGS) entry which is preliminary data.</text>
</comment>
<dbReference type="AlphaFoldDB" id="A0A100YXK9"/>
<evidence type="ECO:0000313" key="12">
    <source>
        <dbReference type="EMBL" id="KUH59556.1"/>
    </source>
</evidence>
<evidence type="ECO:0000256" key="9">
    <source>
        <dbReference type="SAM" id="Phobius"/>
    </source>
</evidence>
<keyword evidence="5 9" id="KW-0472">Membrane</keyword>
<feature type="domain" description="MacB-like periplasmic core" evidence="11">
    <location>
        <begin position="734"/>
        <end position="928"/>
    </location>
</feature>
<keyword evidence="13" id="KW-1185">Reference proteome</keyword>
<comment type="subcellular location">
    <subcellularLocation>
        <location evidence="1">Cell membrane</location>
        <topology evidence="1">Multi-pass membrane protein</topology>
    </subcellularLocation>
</comment>
<evidence type="ECO:0000256" key="8">
    <source>
        <dbReference type="SAM" id="MobiDB-lite"/>
    </source>
</evidence>
<feature type="transmembrane region" description="Helical" evidence="9">
    <location>
        <begin position="558"/>
        <end position="577"/>
    </location>
</feature>